<keyword evidence="5" id="KW-0539">Nucleus</keyword>
<evidence type="ECO:0000259" key="7">
    <source>
        <dbReference type="SMART" id="SM01340"/>
    </source>
</evidence>
<dbReference type="GO" id="GO:0140664">
    <property type="term" value="F:ATP-dependent DNA damage sensor activity"/>
    <property type="evidence" value="ECO:0007669"/>
    <property type="project" value="InterPro"/>
</dbReference>
<dbReference type="OrthoDB" id="10263226at2759"/>
<feature type="compositionally biased region" description="Polar residues" evidence="6">
    <location>
        <begin position="435"/>
        <end position="445"/>
    </location>
</feature>
<dbReference type="GO" id="GO:0005524">
    <property type="term" value="F:ATP binding"/>
    <property type="evidence" value="ECO:0007669"/>
    <property type="project" value="InterPro"/>
</dbReference>
<dbReference type="Proteomes" id="UP001150538">
    <property type="component" value="Unassembled WGS sequence"/>
</dbReference>
<evidence type="ECO:0000256" key="2">
    <source>
        <dbReference type="ARBA" id="ARBA00006082"/>
    </source>
</evidence>
<dbReference type="NCBIfam" id="TIGR00585">
    <property type="entry name" value="mutl"/>
    <property type="match status" value="1"/>
</dbReference>
<organism evidence="8 9">
    <name type="scientific">Mycoemilia scoparia</name>
    <dbReference type="NCBI Taxonomy" id="417184"/>
    <lineage>
        <taxon>Eukaryota</taxon>
        <taxon>Fungi</taxon>
        <taxon>Fungi incertae sedis</taxon>
        <taxon>Zoopagomycota</taxon>
        <taxon>Kickxellomycotina</taxon>
        <taxon>Kickxellomycetes</taxon>
        <taxon>Kickxellales</taxon>
        <taxon>Kickxellaceae</taxon>
        <taxon>Mycoemilia</taxon>
    </lineage>
</organism>
<protein>
    <submittedName>
        <fullName evidence="8">DNA mismatch repair protein</fullName>
    </submittedName>
</protein>
<evidence type="ECO:0000256" key="1">
    <source>
        <dbReference type="ARBA" id="ARBA00004123"/>
    </source>
</evidence>
<evidence type="ECO:0000256" key="5">
    <source>
        <dbReference type="ARBA" id="ARBA00023242"/>
    </source>
</evidence>
<gene>
    <name evidence="8" type="primary">mlh1</name>
    <name evidence="8" type="ORF">H4219_001151</name>
</gene>
<dbReference type="EMBL" id="JANBPU010000010">
    <property type="protein sequence ID" value="KAJ1920752.1"/>
    <property type="molecule type" value="Genomic_DNA"/>
</dbReference>
<evidence type="ECO:0000256" key="3">
    <source>
        <dbReference type="ARBA" id="ARBA00022763"/>
    </source>
</evidence>
<dbReference type="Gene3D" id="3.30.565.10">
    <property type="entry name" value="Histidine kinase-like ATPase, C-terminal domain"/>
    <property type="match status" value="1"/>
</dbReference>
<keyword evidence="4" id="KW-0234">DNA repair</keyword>
<feature type="region of interest" description="Disordered" evidence="6">
    <location>
        <begin position="404"/>
        <end position="509"/>
    </location>
</feature>
<dbReference type="PANTHER" id="PTHR10073:SF12">
    <property type="entry name" value="DNA MISMATCH REPAIR PROTEIN MLH1"/>
    <property type="match status" value="1"/>
</dbReference>
<dbReference type="InterPro" id="IPR038973">
    <property type="entry name" value="MutL/Mlh/Pms-like"/>
</dbReference>
<comment type="similarity">
    <text evidence="2">Belongs to the DNA mismatch repair MutL/HexB family.</text>
</comment>
<dbReference type="SUPFAM" id="SSF54211">
    <property type="entry name" value="Ribosomal protein S5 domain 2-like"/>
    <property type="match status" value="1"/>
</dbReference>
<dbReference type="Pfam" id="PF16413">
    <property type="entry name" value="Mlh1_C"/>
    <property type="match status" value="1"/>
</dbReference>
<keyword evidence="3" id="KW-0227">DNA damage</keyword>
<dbReference type="SUPFAM" id="SSF55874">
    <property type="entry name" value="ATPase domain of HSP90 chaperone/DNA topoisomerase II/histidine kinase"/>
    <property type="match status" value="1"/>
</dbReference>
<accession>A0A9W8DW60</accession>
<dbReference type="InterPro" id="IPR014721">
    <property type="entry name" value="Ribsml_uS5_D2-typ_fold_subgr"/>
</dbReference>
<dbReference type="InterPro" id="IPR020568">
    <property type="entry name" value="Ribosomal_Su5_D2-typ_SF"/>
</dbReference>
<name>A0A9W8DW60_9FUNG</name>
<dbReference type="InterPro" id="IPR002099">
    <property type="entry name" value="MutL/Mlh/PMS"/>
</dbReference>
<dbReference type="AlphaFoldDB" id="A0A9W8DW60"/>
<proteinExistence type="inferred from homology"/>
<comment type="caution">
    <text evidence="8">The sequence shown here is derived from an EMBL/GenBank/DDBJ whole genome shotgun (WGS) entry which is preliminary data.</text>
</comment>
<sequence length="779" mass="87672">MSEDSTHTTNLPRIRKLDKSVIDRIAAGEKEDLDIVCERFTTSKLRSYEDLSTIQTYGFRGEALASISHVSHLTITSKTAESDCAFKQQLMQMAEDLFYNLTFRKKALKNITEEYNRVLEVVNKYSIHNSGIAFTCRKAGTTAVDLSTPPNATTLDCIRLVYGTNVASSVESVEVNSTPLKFKCKCLVSNMNHENRKTIFLLFINHRLVDCPPLKRAVENLYTSIHPKSSKPFAYIDIQLDPRTVDVNVHPTKREVQFLNQDEIISEITEKIRGMLTKNNETQTYRVQTLLTPITTRSVDSTLLDAMSPTTPTKNPNGEKDGVVNIQIPSSLSKRGTSSALSTPKPTATPTRKLPVNKMVRTDSRSLSLESFAFTSPTSKPIPRAKMVSYSDSEDDEEIELDLNLGSAPVITRTRHKNSPSKHQTGDSGDIASPQGLTEMNTISIPSKRRHEDIHPPATDTSQNIGNSAKVPSTDASATKRLSNESDDSSTPSTSSQTVVNSKTNPLVNIKPRPKVNVRLTSILQLRQELKDRTNRDLTTILNNHNFVGFVDGFRALIQHQTKLYILDIQAISEELFYNITLQDFHNFGHMVLDPPVSIYDMTLLALQVEESEANLGEEFKPVKKVAKAITDLVVSRKDMLDEYYCMKISDDGQLLTLPLLLKEYHPNMTKLPLFLLRIGCEVDWSNEREFFEGFSKELAYFYSCEPPIAPEQDHEDASEFERLKKEYDDEFSVYRHMVQHGMFAALKTGFVASSALAESSNIIQIADLPDLYRIFERC</sequence>
<reference evidence="8" key="1">
    <citation type="submission" date="2022-07" db="EMBL/GenBank/DDBJ databases">
        <title>Phylogenomic reconstructions and comparative analyses of Kickxellomycotina fungi.</title>
        <authorList>
            <person name="Reynolds N.K."/>
            <person name="Stajich J.E."/>
            <person name="Barry K."/>
            <person name="Grigoriev I.V."/>
            <person name="Crous P."/>
            <person name="Smith M.E."/>
        </authorList>
    </citation>
    <scope>NUCLEOTIDE SEQUENCE</scope>
    <source>
        <strain evidence="8">NBRC 100468</strain>
    </source>
</reference>
<dbReference type="InterPro" id="IPR032189">
    <property type="entry name" value="Mlh1_C"/>
</dbReference>
<dbReference type="InterPro" id="IPR014762">
    <property type="entry name" value="DNA_mismatch_repair_CS"/>
</dbReference>
<feature type="compositionally biased region" description="Low complexity" evidence="6">
    <location>
        <begin position="489"/>
        <end position="502"/>
    </location>
</feature>
<dbReference type="GO" id="GO:0032389">
    <property type="term" value="C:MutLalpha complex"/>
    <property type="evidence" value="ECO:0007669"/>
    <property type="project" value="TreeGrafter"/>
</dbReference>
<feature type="compositionally biased region" description="Polar residues" evidence="6">
    <location>
        <begin position="330"/>
        <end position="350"/>
    </location>
</feature>
<comment type="subcellular location">
    <subcellularLocation>
        <location evidence="1">Nucleus</location>
    </subcellularLocation>
</comment>
<feature type="region of interest" description="Disordered" evidence="6">
    <location>
        <begin position="305"/>
        <end position="324"/>
    </location>
</feature>
<dbReference type="Pfam" id="PF01119">
    <property type="entry name" value="DNA_mis_repair"/>
    <property type="match status" value="1"/>
</dbReference>
<evidence type="ECO:0000313" key="8">
    <source>
        <dbReference type="EMBL" id="KAJ1920752.1"/>
    </source>
</evidence>
<evidence type="ECO:0000256" key="4">
    <source>
        <dbReference type="ARBA" id="ARBA00023204"/>
    </source>
</evidence>
<dbReference type="SMART" id="SM01340">
    <property type="entry name" value="DNA_mis_repair"/>
    <property type="match status" value="1"/>
</dbReference>
<keyword evidence="9" id="KW-1185">Reference proteome</keyword>
<dbReference type="InterPro" id="IPR013507">
    <property type="entry name" value="DNA_mismatch_S5_2-like"/>
</dbReference>
<dbReference type="GO" id="GO:0016887">
    <property type="term" value="F:ATP hydrolysis activity"/>
    <property type="evidence" value="ECO:0007669"/>
    <property type="project" value="InterPro"/>
</dbReference>
<feature type="domain" description="DNA mismatch repair protein S5" evidence="7">
    <location>
        <begin position="158"/>
        <end position="277"/>
    </location>
</feature>
<dbReference type="GO" id="GO:0030983">
    <property type="term" value="F:mismatched DNA binding"/>
    <property type="evidence" value="ECO:0007669"/>
    <property type="project" value="InterPro"/>
</dbReference>
<dbReference type="PANTHER" id="PTHR10073">
    <property type="entry name" value="DNA MISMATCH REPAIR PROTEIN MLH, PMS, MUTL"/>
    <property type="match status" value="1"/>
</dbReference>
<dbReference type="Gene3D" id="3.30.230.10">
    <property type="match status" value="1"/>
</dbReference>
<dbReference type="InterPro" id="IPR036890">
    <property type="entry name" value="HATPase_C_sf"/>
</dbReference>
<dbReference type="PROSITE" id="PS00058">
    <property type="entry name" value="DNA_MISMATCH_REPAIR_1"/>
    <property type="match status" value="1"/>
</dbReference>
<dbReference type="GO" id="GO:0006298">
    <property type="term" value="P:mismatch repair"/>
    <property type="evidence" value="ECO:0007669"/>
    <property type="project" value="InterPro"/>
</dbReference>
<evidence type="ECO:0000313" key="9">
    <source>
        <dbReference type="Proteomes" id="UP001150538"/>
    </source>
</evidence>
<feature type="region of interest" description="Disordered" evidence="6">
    <location>
        <begin position="330"/>
        <end position="352"/>
    </location>
</feature>
<feature type="compositionally biased region" description="Polar residues" evidence="6">
    <location>
        <begin position="459"/>
        <end position="481"/>
    </location>
</feature>
<evidence type="ECO:0000256" key="6">
    <source>
        <dbReference type="SAM" id="MobiDB-lite"/>
    </source>
</evidence>
<dbReference type="FunFam" id="3.30.230.10:FF:000014">
    <property type="entry name" value="DNA mismatch repair protein Mlh1"/>
    <property type="match status" value="1"/>
</dbReference>